<comment type="caution">
    <text evidence="1">The sequence shown here is derived from an EMBL/GenBank/DDBJ whole genome shotgun (WGS) entry which is preliminary data.</text>
</comment>
<keyword evidence="2" id="KW-1185">Reference proteome</keyword>
<accession>A0ACB8C2D5</accession>
<dbReference type="EMBL" id="CM023478">
    <property type="protein sequence ID" value="KAH7932975.1"/>
    <property type="molecule type" value="Genomic_DNA"/>
</dbReference>
<dbReference type="Proteomes" id="UP000821865">
    <property type="component" value="Chromosome 9"/>
</dbReference>
<gene>
    <name evidence="1" type="ORF">HPB49_005989</name>
</gene>
<name>A0ACB8C2D5_DERSI</name>
<organism evidence="1 2">
    <name type="scientific">Dermacentor silvarum</name>
    <name type="common">Tick</name>
    <dbReference type="NCBI Taxonomy" id="543639"/>
    <lineage>
        <taxon>Eukaryota</taxon>
        <taxon>Metazoa</taxon>
        <taxon>Ecdysozoa</taxon>
        <taxon>Arthropoda</taxon>
        <taxon>Chelicerata</taxon>
        <taxon>Arachnida</taxon>
        <taxon>Acari</taxon>
        <taxon>Parasitiformes</taxon>
        <taxon>Ixodida</taxon>
        <taxon>Ixodoidea</taxon>
        <taxon>Ixodidae</taxon>
        <taxon>Rhipicephalinae</taxon>
        <taxon>Dermacentor</taxon>
    </lineage>
</organism>
<proteinExistence type="predicted"/>
<sequence length="197" mass="21772">MSTALPKPIQPLYSSFAKALSCAGRNALVFLGYLNAPHTSWSDPQNTRKDHSLWTFIHNECLSILNDFARPTRIRSSVQRDTNLDLTLAKNVADPSWSNTGVSLGSDHYILCTTFPFPSLARTSTSLTQIVHWDRFRSTRLSISSSSPITGLSAWTETLLVDVHCCHIHTPCSTTLHHDRQPSTAPFGGLSRCPPPV</sequence>
<evidence type="ECO:0000313" key="1">
    <source>
        <dbReference type="EMBL" id="KAH7932975.1"/>
    </source>
</evidence>
<protein>
    <submittedName>
        <fullName evidence="1">Uncharacterized protein</fullName>
    </submittedName>
</protein>
<evidence type="ECO:0000313" key="2">
    <source>
        <dbReference type="Proteomes" id="UP000821865"/>
    </source>
</evidence>
<reference evidence="1" key="1">
    <citation type="submission" date="2020-05" db="EMBL/GenBank/DDBJ databases">
        <title>Large-scale comparative analyses of tick genomes elucidate their genetic diversity and vector capacities.</title>
        <authorList>
            <person name="Jia N."/>
            <person name="Wang J."/>
            <person name="Shi W."/>
            <person name="Du L."/>
            <person name="Sun Y."/>
            <person name="Zhan W."/>
            <person name="Jiang J."/>
            <person name="Wang Q."/>
            <person name="Zhang B."/>
            <person name="Ji P."/>
            <person name="Sakyi L.B."/>
            <person name="Cui X."/>
            <person name="Yuan T."/>
            <person name="Jiang B."/>
            <person name="Yang W."/>
            <person name="Lam T.T.-Y."/>
            <person name="Chang Q."/>
            <person name="Ding S."/>
            <person name="Wang X."/>
            <person name="Zhu J."/>
            <person name="Ruan X."/>
            <person name="Zhao L."/>
            <person name="Wei J."/>
            <person name="Que T."/>
            <person name="Du C."/>
            <person name="Cheng J."/>
            <person name="Dai P."/>
            <person name="Han X."/>
            <person name="Huang E."/>
            <person name="Gao Y."/>
            <person name="Liu J."/>
            <person name="Shao H."/>
            <person name="Ye R."/>
            <person name="Li L."/>
            <person name="Wei W."/>
            <person name="Wang X."/>
            <person name="Wang C."/>
            <person name="Yang T."/>
            <person name="Huo Q."/>
            <person name="Li W."/>
            <person name="Guo W."/>
            <person name="Chen H."/>
            <person name="Zhou L."/>
            <person name="Ni X."/>
            <person name="Tian J."/>
            <person name="Zhou Y."/>
            <person name="Sheng Y."/>
            <person name="Liu T."/>
            <person name="Pan Y."/>
            <person name="Xia L."/>
            <person name="Li J."/>
            <person name="Zhao F."/>
            <person name="Cao W."/>
        </authorList>
    </citation>
    <scope>NUCLEOTIDE SEQUENCE</scope>
    <source>
        <strain evidence="1">Dsil-2018</strain>
    </source>
</reference>